<evidence type="ECO:0000313" key="3">
    <source>
        <dbReference type="Proteomes" id="UP000287352"/>
    </source>
</evidence>
<evidence type="ECO:0000313" key="2">
    <source>
        <dbReference type="EMBL" id="GCE11823.1"/>
    </source>
</evidence>
<comment type="caution">
    <text evidence="2">The sequence shown here is derived from an EMBL/GenBank/DDBJ whole genome shotgun (WGS) entry which is preliminary data.</text>
</comment>
<dbReference type="AlphaFoldDB" id="A0A401ZYB7"/>
<dbReference type="Proteomes" id="UP000287352">
    <property type="component" value="Unassembled WGS sequence"/>
</dbReference>
<keyword evidence="3" id="KW-1185">Reference proteome</keyword>
<feature type="transmembrane region" description="Helical" evidence="1">
    <location>
        <begin position="329"/>
        <end position="352"/>
    </location>
</feature>
<organism evidence="2 3">
    <name type="scientific">Tengunoibacter tsumagoiensis</name>
    <dbReference type="NCBI Taxonomy" id="2014871"/>
    <lineage>
        <taxon>Bacteria</taxon>
        <taxon>Bacillati</taxon>
        <taxon>Chloroflexota</taxon>
        <taxon>Ktedonobacteria</taxon>
        <taxon>Ktedonobacterales</taxon>
        <taxon>Dictyobacteraceae</taxon>
        <taxon>Tengunoibacter</taxon>
    </lineage>
</organism>
<accession>A0A401ZYB7</accession>
<keyword evidence="1" id="KW-0812">Transmembrane</keyword>
<protein>
    <recommendedName>
        <fullName evidence="4">DUF2079 domain-containing protein</fullName>
    </recommendedName>
</protein>
<feature type="transmembrane region" description="Helical" evidence="1">
    <location>
        <begin position="143"/>
        <end position="163"/>
    </location>
</feature>
<dbReference type="Pfam" id="PF09852">
    <property type="entry name" value="DUF2079"/>
    <property type="match status" value="1"/>
</dbReference>
<dbReference type="EMBL" id="BIFR01000001">
    <property type="protein sequence ID" value="GCE11823.1"/>
    <property type="molecule type" value="Genomic_DNA"/>
</dbReference>
<name>A0A401ZYB7_9CHLR</name>
<gene>
    <name evidence="2" type="ORF">KTT_16820</name>
</gene>
<sequence length="586" mass="65983">MGCVTIAVLSFCLYFISYLVAKHQTFQTNAEDFGIMNQAIWSLGHGQLLHQTICNIVFDTNCVSTQGVSRFAIHFEPILFPVALIYVLLPDPRTLLVLQTLIVGSGAFAAFWLARLRLRSELAGVGFALLYLLYPAQQQATVFDFHAVTFTASFLLFLLYFMYTRQTSWMIVFAVLAMGCKEEMPLVVGMLGLWICVFQQRLKVGLCLSGVGLLWFLLAFFVIIPHFSPTGHHLLISRYAQLGSPKHFLGTIILHPRSFLHQYVFEPEHFKYLMILFAPIGHLSFGRWWFALPFCAPWVLVLALPTLALNMLSSDPLMYSGLFQYSAELVPIILFASIEGLVLLLFIGRYLVQWGYHAGKRYQLFSFHRSVKPLPSSVARTGLLLVLLVGMTISVLRADYYFHGQMPYTLDFQWPVSSAHIQKAQTFIDLVPPNASISAQTHLVPHLSQREQIYLFPYGDTEAEYILLDISGDIYPYFQQDQYMAEIKQVWESGQYGILDADDGYLLLQHGLAPPTVAFEPDLLPTLHIGSVSVPSQSQGRHHAQAAPEAFTTDPFVQADWSDFLLYTSTSPKGLGHMSTALLPLV</sequence>
<dbReference type="InterPro" id="IPR018650">
    <property type="entry name" value="STSV1_Orf64"/>
</dbReference>
<feature type="transmembrane region" description="Helical" evidence="1">
    <location>
        <begin position="169"/>
        <end position="197"/>
    </location>
</feature>
<keyword evidence="1" id="KW-0472">Membrane</keyword>
<proteinExistence type="predicted"/>
<feature type="transmembrane region" description="Helical" evidence="1">
    <location>
        <begin position="204"/>
        <end position="224"/>
    </location>
</feature>
<feature type="transmembrane region" description="Helical" evidence="1">
    <location>
        <begin position="96"/>
        <end position="114"/>
    </location>
</feature>
<evidence type="ECO:0000256" key="1">
    <source>
        <dbReference type="SAM" id="Phobius"/>
    </source>
</evidence>
<feature type="transmembrane region" description="Helical" evidence="1">
    <location>
        <begin position="377"/>
        <end position="396"/>
    </location>
</feature>
<feature type="transmembrane region" description="Helical" evidence="1">
    <location>
        <begin position="288"/>
        <end position="309"/>
    </location>
</feature>
<evidence type="ECO:0008006" key="4">
    <source>
        <dbReference type="Google" id="ProtNLM"/>
    </source>
</evidence>
<keyword evidence="1" id="KW-1133">Transmembrane helix</keyword>
<feature type="transmembrane region" description="Helical" evidence="1">
    <location>
        <begin position="71"/>
        <end position="89"/>
    </location>
</feature>
<reference evidence="3" key="1">
    <citation type="submission" date="2018-12" db="EMBL/GenBank/DDBJ databases">
        <title>Tengunoibacter tsumagoiensis gen. nov., sp. nov., Dictyobacter kobayashii sp. nov., D. alpinus sp. nov., and D. joshuensis sp. nov. and description of Dictyobacteraceae fam. nov. within the order Ktedonobacterales isolated from Tengu-no-mugimeshi.</title>
        <authorList>
            <person name="Wang C.M."/>
            <person name="Zheng Y."/>
            <person name="Sakai Y."/>
            <person name="Toyoda A."/>
            <person name="Minakuchi Y."/>
            <person name="Abe K."/>
            <person name="Yokota A."/>
            <person name="Yabe S."/>
        </authorList>
    </citation>
    <scope>NUCLEOTIDE SEQUENCE [LARGE SCALE GENOMIC DNA]</scope>
    <source>
        <strain evidence="3">Uno3</strain>
    </source>
</reference>